<feature type="domain" description="Transglycosylase SLT" evidence="1">
    <location>
        <begin position="30"/>
        <end position="225"/>
    </location>
</feature>
<dbReference type="Gene3D" id="1.10.8.350">
    <property type="entry name" value="Bacterial muramidase"/>
    <property type="match status" value="1"/>
</dbReference>
<dbReference type="AlphaFoldDB" id="A0A381RJF3"/>
<dbReference type="Pfam" id="PF13406">
    <property type="entry name" value="SLT_2"/>
    <property type="match status" value="1"/>
</dbReference>
<dbReference type="InterPro" id="IPR031304">
    <property type="entry name" value="SLT_2"/>
</dbReference>
<gene>
    <name evidence="2" type="ORF">METZ01_LOCUS44809</name>
</gene>
<dbReference type="CDD" id="cd13399">
    <property type="entry name" value="Slt35-like"/>
    <property type="match status" value="1"/>
</dbReference>
<dbReference type="EMBL" id="UINC01002020">
    <property type="protein sequence ID" value="SUZ91955.1"/>
    <property type="molecule type" value="Genomic_DNA"/>
</dbReference>
<accession>A0A381RJF3</accession>
<name>A0A381RJF3_9ZZZZ</name>
<dbReference type="InterPro" id="IPR023346">
    <property type="entry name" value="Lysozyme-like_dom_sf"/>
</dbReference>
<proteinExistence type="predicted"/>
<evidence type="ECO:0000313" key="2">
    <source>
        <dbReference type="EMBL" id="SUZ91955.1"/>
    </source>
</evidence>
<dbReference type="GO" id="GO:0009253">
    <property type="term" value="P:peptidoglycan catabolic process"/>
    <property type="evidence" value="ECO:0007669"/>
    <property type="project" value="TreeGrafter"/>
</dbReference>
<sequence length="266" mass="30910">MTKLIIIILFSGLSADNLLEKDRAFRLVLNEMKNSQVPEAFVRKAFNHDGITKHKEIPERFARPYEKKSWPEYRKLFIKESRIVSGEKFYLENIDLIQRVVDQFKVDPFIIVSIAGIESNYGSHHKGFTVFNSLYTQIHEMPKRASWASQELAAYLEYCFHDQIDPHTIEGSYAGAFGFGQFIPSSFTMFAVDFDEDGVRRPYDWPDVLASISNYLRRNGYTPNSANYKKAGDIWKSIWSYNHADNYVMAVLELSEKIRERVIQGH</sequence>
<protein>
    <recommendedName>
        <fullName evidence="1">Transglycosylase SLT domain-containing protein</fullName>
    </recommendedName>
</protein>
<evidence type="ECO:0000259" key="1">
    <source>
        <dbReference type="Pfam" id="PF13406"/>
    </source>
</evidence>
<dbReference type="SUPFAM" id="SSF53955">
    <property type="entry name" value="Lysozyme-like"/>
    <property type="match status" value="1"/>
</dbReference>
<dbReference type="PANTHER" id="PTHR30163">
    <property type="entry name" value="MEMBRANE-BOUND LYTIC MUREIN TRANSGLYCOSYLASE B"/>
    <property type="match status" value="1"/>
</dbReference>
<organism evidence="2">
    <name type="scientific">marine metagenome</name>
    <dbReference type="NCBI Taxonomy" id="408172"/>
    <lineage>
        <taxon>unclassified sequences</taxon>
        <taxon>metagenomes</taxon>
        <taxon>ecological metagenomes</taxon>
    </lineage>
</organism>
<reference evidence="2" key="1">
    <citation type="submission" date="2018-05" db="EMBL/GenBank/DDBJ databases">
        <authorList>
            <person name="Lanie J.A."/>
            <person name="Ng W.-L."/>
            <person name="Kazmierczak K.M."/>
            <person name="Andrzejewski T.M."/>
            <person name="Davidsen T.M."/>
            <person name="Wayne K.J."/>
            <person name="Tettelin H."/>
            <person name="Glass J.I."/>
            <person name="Rusch D."/>
            <person name="Podicherti R."/>
            <person name="Tsui H.-C.T."/>
            <person name="Winkler M.E."/>
        </authorList>
    </citation>
    <scope>NUCLEOTIDE SEQUENCE</scope>
</reference>
<dbReference type="GO" id="GO:0008933">
    <property type="term" value="F:peptidoglycan lytic transglycosylase activity"/>
    <property type="evidence" value="ECO:0007669"/>
    <property type="project" value="TreeGrafter"/>
</dbReference>
<dbReference type="InterPro" id="IPR043426">
    <property type="entry name" value="MltB-like"/>
</dbReference>
<dbReference type="PANTHER" id="PTHR30163:SF9">
    <property type="entry name" value="MEMBRANE-BOUND LYTIC MUREIN TRANSGLYCOSYLASE B"/>
    <property type="match status" value="1"/>
</dbReference>